<dbReference type="Pfam" id="PF13202">
    <property type="entry name" value="EF-hand_5"/>
    <property type="match status" value="2"/>
</dbReference>
<dbReference type="GO" id="GO:0005509">
    <property type="term" value="F:calcium ion binding"/>
    <property type="evidence" value="ECO:0007669"/>
    <property type="project" value="InterPro"/>
</dbReference>
<keyword evidence="1" id="KW-0732">Signal</keyword>
<feature type="domain" description="EF-hand" evidence="2">
    <location>
        <begin position="44"/>
        <end position="79"/>
    </location>
</feature>
<dbReference type="PROSITE" id="PS50222">
    <property type="entry name" value="EF_HAND_2"/>
    <property type="match status" value="1"/>
</dbReference>
<feature type="chain" id="PRO_5014924526" evidence="1">
    <location>
        <begin position="21"/>
        <end position="81"/>
    </location>
</feature>
<organism evidence="3 4">
    <name type="scientific">Cohaesibacter celericrescens</name>
    <dbReference type="NCBI Taxonomy" id="2067669"/>
    <lineage>
        <taxon>Bacteria</taxon>
        <taxon>Pseudomonadati</taxon>
        <taxon>Pseudomonadota</taxon>
        <taxon>Alphaproteobacteria</taxon>
        <taxon>Hyphomicrobiales</taxon>
        <taxon>Cohaesibacteraceae</taxon>
    </lineage>
</organism>
<name>A0A2N5XV68_9HYPH</name>
<dbReference type="EMBL" id="PKUQ01000008">
    <property type="protein sequence ID" value="PLW78370.1"/>
    <property type="molecule type" value="Genomic_DNA"/>
</dbReference>
<proteinExistence type="predicted"/>
<dbReference type="Gene3D" id="1.10.238.10">
    <property type="entry name" value="EF-hand"/>
    <property type="match status" value="1"/>
</dbReference>
<dbReference type="InterPro" id="IPR011992">
    <property type="entry name" value="EF-hand-dom_pair"/>
</dbReference>
<gene>
    <name evidence="3" type="ORF">C0081_04555</name>
</gene>
<keyword evidence="4" id="KW-1185">Reference proteome</keyword>
<dbReference type="RefSeq" id="WP_101532621.1">
    <property type="nucleotide sequence ID" value="NZ_JBFHIU010000001.1"/>
</dbReference>
<reference evidence="3 4" key="1">
    <citation type="submission" date="2018-01" db="EMBL/GenBank/DDBJ databases">
        <title>The draft genome sequence of Cohaesibacter sp. H1304.</title>
        <authorList>
            <person name="Wang N.-N."/>
            <person name="Du Z.-J."/>
        </authorList>
    </citation>
    <scope>NUCLEOTIDE SEQUENCE [LARGE SCALE GENOMIC DNA]</scope>
    <source>
        <strain evidence="3 4">H1304</strain>
    </source>
</reference>
<feature type="signal peptide" evidence="1">
    <location>
        <begin position="1"/>
        <end position="20"/>
    </location>
</feature>
<dbReference type="PROSITE" id="PS00018">
    <property type="entry name" value="EF_HAND_1"/>
    <property type="match status" value="1"/>
</dbReference>
<dbReference type="SUPFAM" id="SSF47473">
    <property type="entry name" value="EF-hand"/>
    <property type="match status" value="1"/>
</dbReference>
<dbReference type="AlphaFoldDB" id="A0A2N5XV68"/>
<sequence length="81" mass="8581">MKKTLIAASIVMAIASPALADEATMIDANEDGNVTLDELQLAYPDITNIEQVFATIDVDADGLISKDELTAAQDSMILPKS</sequence>
<evidence type="ECO:0000256" key="1">
    <source>
        <dbReference type="SAM" id="SignalP"/>
    </source>
</evidence>
<dbReference type="OrthoDB" id="8305448at2"/>
<accession>A0A2N5XV68</accession>
<evidence type="ECO:0000313" key="4">
    <source>
        <dbReference type="Proteomes" id="UP000234881"/>
    </source>
</evidence>
<comment type="caution">
    <text evidence="3">The sequence shown here is derived from an EMBL/GenBank/DDBJ whole genome shotgun (WGS) entry which is preliminary data.</text>
</comment>
<evidence type="ECO:0000313" key="3">
    <source>
        <dbReference type="EMBL" id="PLW78370.1"/>
    </source>
</evidence>
<dbReference type="Proteomes" id="UP000234881">
    <property type="component" value="Unassembled WGS sequence"/>
</dbReference>
<evidence type="ECO:0000259" key="2">
    <source>
        <dbReference type="PROSITE" id="PS50222"/>
    </source>
</evidence>
<dbReference type="InterPro" id="IPR002048">
    <property type="entry name" value="EF_hand_dom"/>
</dbReference>
<protein>
    <submittedName>
        <fullName evidence="3">Calcium-binding protein</fullName>
    </submittedName>
</protein>
<dbReference type="InterPro" id="IPR018247">
    <property type="entry name" value="EF_Hand_1_Ca_BS"/>
</dbReference>